<feature type="binding site" description="covalent" evidence="9">
    <location>
        <position position="67"/>
    </location>
    <ligand>
        <name>heme c</name>
        <dbReference type="ChEBI" id="CHEBI:61717"/>
    </ligand>
</feature>
<comment type="cofactor">
    <cofactor evidence="9">
        <name>heme c</name>
        <dbReference type="ChEBI" id="CHEBI:61717"/>
    </cofactor>
    <text evidence="9">Binds 1 heme c group covalently per subunit.</text>
</comment>
<evidence type="ECO:0000256" key="3">
    <source>
        <dbReference type="ARBA" id="ARBA00022617"/>
    </source>
</evidence>
<name>A0A2T7G6D6_9RHOB</name>
<feature type="signal peptide" evidence="11">
    <location>
        <begin position="1"/>
        <end position="30"/>
    </location>
</feature>
<evidence type="ECO:0000256" key="2">
    <source>
        <dbReference type="ARBA" id="ARBA00016165"/>
    </source>
</evidence>
<dbReference type="GO" id="GO:0009055">
    <property type="term" value="F:electron transfer activity"/>
    <property type="evidence" value="ECO:0007669"/>
    <property type="project" value="InterPro"/>
</dbReference>
<dbReference type="InterPro" id="IPR002326">
    <property type="entry name" value="Cyt_c1"/>
</dbReference>
<comment type="subcellular location">
    <subcellularLocation>
        <location evidence="1">Membrane</location>
    </subcellularLocation>
</comment>
<evidence type="ECO:0000259" key="12">
    <source>
        <dbReference type="PROSITE" id="PS51007"/>
    </source>
</evidence>
<keyword evidence="4 10" id="KW-0812">Transmembrane</keyword>
<keyword evidence="6 10" id="KW-1133">Transmembrane helix</keyword>
<dbReference type="GO" id="GO:0020037">
    <property type="term" value="F:heme binding"/>
    <property type="evidence" value="ECO:0007669"/>
    <property type="project" value="InterPro"/>
</dbReference>
<dbReference type="PANTHER" id="PTHR10266:SF3">
    <property type="entry name" value="CYTOCHROME C1, HEME PROTEIN, MITOCHONDRIAL"/>
    <property type="match status" value="1"/>
</dbReference>
<feature type="binding site" description="covalent" evidence="9">
    <location>
        <position position="71"/>
    </location>
    <ligand>
        <name>heme c</name>
        <dbReference type="ChEBI" id="CHEBI:61717"/>
    </ligand>
</feature>
<dbReference type="AlphaFoldDB" id="A0A2T7G6D6"/>
<feature type="binding site" description="covalent" evidence="9">
    <location>
        <position position="213"/>
    </location>
    <ligand>
        <name>heme c</name>
        <dbReference type="ChEBI" id="CHEBI:61717"/>
    </ligand>
</feature>
<keyword evidence="11" id="KW-0732">Signal</keyword>
<dbReference type="PROSITE" id="PS51007">
    <property type="entry name" value="CYTC"/>
    <property type="match status" value="1"/>
</dbReference>
<dbReference type="PRINTS" id="PR00603">
    <property type="entry name" value="CYTOCHROMEC1"/>
</dbReference>
<evidence type="ECO:0000256" key="5">
    <source>
        <dbReference type="ARBA" id="ARBA00022723"/>
    </source>
</evidence>
<proteinExistence type="predicted"/>
<sequence>MKTMFSKIGAPLAVAAALSVAAISGQVANAAGAGVHMEDVDFSFEGPFGKFDTLQLQRGLKVYTEICAACHGLQYVPLRTLHDEGGPQLPEDQVRAYASQFEVFDEELDDFREAKASDRFPMSNLETAPDLSLMAKKRAGFHGPYGTGINQLLKGIGGPEYIYTLLVSYHDAPDCAPEDFPGSYNSAFASGGFPDECKDEAGNHTVPGSWISMAQPLWGDDVTYDDGHEATIEAEAKDVAAFLMWTAEPKLMARKYAGLTGVLFLTVLSVLLYLTNKRIWAPIKGRKKH</sequence>
<dbReference type="Gene3D" id="1.20.5.100">
    <property type="entry name" value="Cytochrome c1, transmembrane anchor, C-terminal"/>
    <property type="match status" value="1"/>
</dbReference>
<dbReference type="InterPro" id="IPR009056">
    <property type="entry name" value="Cyt_c-like_dom"/>
</dbReference>
<evidence type="ECO:0000256" key="7">
    <source>
        <dbReference type="ARBA" id="ARBA00023004"/>
    </source>
</evidence>
<evidence type="ECO:0000313" key="13">
    <source>
        <dbReference type="EMBL" id="PVA09963.1"/>
    </source>
</evidence>
<evidence type="ECO:0000256" key="1">
    <source>
        <dbReference type="ARBA" id="ARBA00004370"/>
    </source>
</evidence>
<keyword evidence="3 9" id="KW-0349">Heme</keyword>
<dbReference type="GO" id="GO:0046872">
    <property type="term" value="F:metal ion binding"/>
    <property type="evidence" value="ECO:0007669"/>
    <property type="project" value="UniProtKB-KW"/>
</dbReference>
<accession>A0A2T7G6D6</accession>
<feature type="transmembrane region" description="Helical" evidence="10">
    <location>
        <begin position="256"/>
        <end position="274"/>
    </location>
</feature>
<dbReference type="EMBL" id="QCYH01000005">
    <property type="protein sequence ID" value="PVA09963.1"/>
    <property type="molecule type" value="Genomic_DNA"/>
</dbReference>
<comment type="caution">
    <text evidence="13">The sequence shown here is derived from an EMBL/GenBank/DDBJ whole genome shotgun (WGS) entry which is preliminary data.</text>
</comment>
<dbReference type="Pfam" id="PF02167">
    <property type="entry name" value="Cytochrom_C1"/>
    <property type="match status" value="1"/>
</dbReference>
<evidence type="ECO:0000256" key="11">
    <source>
        <dbReference type="SAM" id="SignalP"/>
    </source>
</evidence>
<dbReference type="PANTHER" id="PTHR10266">
    <property type="entry name" value="CYTOCHROME C1"/>
    <property type="match status" value="1"/>
</dbReference>
<feature type="chain" id="PRO_5015537332" description="Cytochrome c1" evidence="11">
    <location>
        <begin position="31"/>
        <end position="289"/>
    </location>
</feature>
<feature type="binding site" description="covalent" evidence="9">
    <location>
        <position position="70"/>
    </location>
    <ligand>
        <name>heme c</name>
        <dbReference type="ChEBI" id="CHEBI:61717"/>
    </ligand>
</feature>
<evidence type="ECO:0000256" key="10">
    <source>
        <dbReference type="SAM" id="Phobius"/>
    </source>
</evidence>
<evidence type="ECO:0000256" key="4">
    <source>
        <dbReference type="ARBA" id="ARBA00022692"/>
    </source>
</evidence>
<evidence type="ECO:0000256" key="8">
    <source>
        <dbReference type="ARBA" id="ARBA00023136"/>
    </source>
</evidence>
<keyword evidence="14" id="KW-1185">Reference proteome</keyword>
<dbReference type="Gene3D" id="1.10.760.10">
    <property type="entry name" value="Cytochrome c-like domain"/>
    <property type="match status" value="1"/>
</dbReference>
<keyword evidence="5 9" id="KW-0479">Metal-binding</keyword>
<evidence type="ECO:0000256" key="6">
    <source>
        <dbReference type="ARBA" id="ARBA00022989"/>
    </source>
</evidence>
<dbReference type="Proteomes" id="UP000244446">
    <property type="component" value="Unassembled WGS sequence"/>
</dbReference>
<protein>
    <recommendedName>
        <fullName evidence="2">Cytochrome c1</fullName>
    </recommendedName>
</protein>
<evidence type="ECO:0000313" key="14">
    <source>
        <dbReference type="Proteomes" id="UP000244446"/>
    </source>
</evidence>
<keyword evidence="7 9" id="KW-0408">Iron</keyword>
<dbReference type="SUPFAM" id="SSF46626">
    <property type="entry name" value="Cytochrome c"/>
    <property type="match status" value="1"/>
</dbReference>
<keyword evidence="8 10" id="KW-0472">Membrane</keyword>
<dbReference type="GO" id="GO:0016020">
    <property type="term" value="C:membrane"/>
    <property type="evidence" value="ECO:0007669"/>
    <property type="project" value="UniProtKB-SubCell"/>
</dbReference>
<dbReference type="OrthoDB" id="9808471at2"/>
<evidence type="ECO:0000256" key="9">
    <source>
        <dbReference type="PIRSR" id="PIRSR602326-1"/>
    </source>
</evidence>
<feature type="domain" description="Cytochrome c" evidence="12">
    <location>
        <begin position="54"/>
        <end position="173"/>
    </location>
</feature>
<organism evidence="13 14">
    <name type="scientific">Pelagivirga sediminicola</name>
    <dbReference type="NCBI Taxonomy" id="2170575"/>
    <lineage>
        <taxon>Bacteria</taxon>
        <taxon>Pseudomonadati</taxon>
        <taxon>Pseudomonadota</taxon>
        <taxon>Alphaproteobacteria</taxon>
        <taxon>Rhodobacterales</taxon>
        <taxon>Paracoccaceae</taxon>
        <taxon>Pelagivirga</taxon>
    </lineage>
</organism>
<gene>
    <name evidence="13" type="ORF">DC366_09815</name>
</gene>
<reference evidence="13 14" key="1">
    <citation type="submission" date="2018-04" db="EMBL/GenBank/DDBJ databases">
        <title>Pelagivirga bohaiensis gen. nov., sp. nov., a bacterium isolated from the Bohai Sea.</title>
        <authorList>
            <person name="Ji X."/>
        </authorList>
    </citation>
    <scope>NUCLEOTIDE SEQUENCE [LARGE SCALE GENOMIC DNA]</scope>
    <source>
        <strain evidence="13 14">BH-SD19</strain>
    </source>
</reference>
<dbReference type="InterPro" id="IPR036909">
    <property type="entry name" value="Cyt_c-like_dom_sf"/>
</dbReference>